<dbReference type="EMBL" id="JAJFBX010000013">
    <property type="protein sequence ID" value="MCC2747361.1"/>
    <property type="molecule type" value="Genomic_DNA"/>
</dbReference>
<reference evidence="2" key="1">
    <citation type="submission" date="2021-10" db="EMBL/GenBank/DDBJ databases">
        <title>Collection of gut derived symbiotic bacterial strains cultured from healthy donors.</title>
        <authorList>
            <person name="Lin H."/>
            <person name="Littmann E."/>
            <person name="Claire K."/>
            <person name="Pamer E."/>
        </authorList>
    </citation>
    <scope>NUCLEOTIDE SEQUENCE</scope>
    <source>
        <strain evidence="2">MSK.22.92</strain>
    </source>
</reference>
<evidence type="ECO:0000313" key="2">
    <source>
        <dbReference type="EMBL" id="MCC2747361.1"/>
    </source>
</evidence>
<accession>A0AAW4WL35</accession>
<dbReference type="Proteomes" id="UP001197847">
    <property type="component" value="Unassembled WGS sequence"/>
</dbReference>
<dbReference type="AlphaFoldDB" id="A0AAW4WL35"/>
<feature type="region of interest" description="Disordered" evidence="1">
    <location>
        <begin position="83"/>
        <end position="104"/>
    </location>
</feature>
<protein>
    <submittedName>
        <fullName evidence="2">Uncharacterized protein</fullName>
    </submittedName>
</protein>
<comment type="caution">
    <text evidence="2">The sequence shown here is derived from an EMBL/GenBank/DDBJ whole genome shotgun (WGS) entry which is preliminary data.</text>
</comment>
<proteinExistence type="predicted"/>
<organism evidence="2 3">
    <name type="scientific">Agathobacter rectalis</name>
    <dbReference type="NCBI Taxonomy" id="39491"/>
    <lineage>
        <taxon>Bacteria</taxon>
        <taxon>Bacillati</taxon>
        <taxon>Bacillota</taxon>
        <taxon>Clostridia</taxon>
        <taxon>Lachnospirales</taxon>
        <taxon>Lachnospiraceae</taxon>
        <taxon>Agathobacter</taxon>
    </lineage>
</organism>
<sequence>MELSNYQAFMECMRKWEKIGCNILCGLALWEQMQDCDRRGVPYTDIDIEAVSQEVAYRLKMSHDRLYALALYEWTEQHFAQNSDTSDAAAGENGCDFPTHNNST</sequence>
<gene>
    <name evidence="2" type="ORF">LK487_10055</name>
</gene>
<name>A0AAW4WL35_9FIRM</name>
<evidence type="ECO:0000256" key="1">
    <source>
        <dbReference type="SAM" id="MobiDB-lite"/>
    </source>
</evidence>
<evidence type="ECO:0000313" key="3">
    <source>
        <dbReference type="Proteomes" id="UP001197847"/>
    </source>
</evidence>
<dbReference type="RefSeq" id="WP_173849742.1">
    <property type="nucleotide sequence ID" value="NZ_JAAISB010000053.1"/>
</dbReference>